<sequence length="151" mass="16376">MESQPPPSEAFENTSKGQSTPGHTATPQPEATNANANANNTGFKITLERLDNKLRWTGNIDIVKGIDECHIPGVACTKLQVCGIGTLGSTKFLYTITDLEDKFFRRGYLSTIGYGGVRLSKDGSLKVATWMVVSNEDEYDASVKEAFKLAA</sequence>
<feature type="region of interest" description="Disordered" evidence="1">
    <location>
        <begin position="1"/>
        <end position="38"/>
    </location>
</feature>
<dbReference type="Proteomes" id="UP000672032">
    <property type="component" value="Chromosome 9"/>
</dbReference>
<organism evidence="2 3">
    <name type="scientific">Monilinia vaccinii-corymbosi</name>
    <dbReference type="NCBI Taxonomy" id="61207"/>
    <lineage>
        <taxon>Eukaryota</taxon>
        <taxon>Fungi</taxon>
        <taxon>Dikarya</taxon>
        <taxon>Ascomycota</taxon>
        <taxon>Pezizomycotina</taxon>
        <taxon>Leotiomycetes</taxon>
        <taxon>Helotiales</taxon>
        <taxon>Sclerotiniaceae</taxon>
        <taxon>Monilinia</taxon>
    </lineage>
</organism>
<name>A0A8A3PSB8_9HELO</name>
<evidence type="ECO:0000256" key="1">
    <source>
        <dbReference type="SAM" id="MobiDB-lite"/>
    </source>
</evidence>
<feature type="compositionally biased region" description="Polar residues" evidence="1">
    <location>
        <begin position="11"/>
        <end position="30"/>
    </location>
</feature>
<evidence type="ECO:0000313" key="3">
    <source>
        <dbReference type="Proteomes" id="UP000672032"/>
    </source>
</evidence>
<proteinExistence type="predicted"/>
<evidence type="ECO:0000313" key="2">
    <source>
        <dbReference type="EMBL" id="QSZ37721.1"/>
    </source>
</evidence>
<gene>
    <name evidence="2" type="ORF">DSL72_008820</name>
</gene>
<dbReference type="AlphaFoldDB" id="A0A8A3PSB8"/>
<reference evidence="2" key="1">
    <citation type="submission" date="2020-10" db="EMBL/GenBank/DDBJ databases">
        <title>Genome Sequence of Monilinia vaccinii-corymbosi Sheds Light on Mummy Berry Disease Infection of Blueberry and Mating Type.</title>
        <authorList>
            <person name="Yow A.G."/>
            <person name="Zhang Y."/>
            <person name="Bansal K."/>
            <person name="Eacker S.M."/>
            <person name="Sullivan S."/>
            <person name="Liachko I."/>
            <person name="Cubeta M.A."/>
            <person name="Rollins J.A."/>
            <person name="Ashrafi H."/>
        </authorList>
    </citation>
    <scope>NUCLEOTIDE SEQUENCE</scope>
    <source>
        <strain evidence="2">RL-1</strain>
    </source>
</reference>
<keyword evidence="3" id="KW-1185">Reference proteome</keyword>
<dbReference type="EMBL" id="CP063413">
    <property type="protein sequence ID" value="QSZ37721.1"/>
    <property type="molecule type" value="Genomic_DNA"/>
</dbReference>
<protein>
    <submittedName>
        <fullName evidence="2">Uncharacterized protein</fullName>
    </submittedName>
</protein>
<accession>A0A8A3PSB8</accession>